<accession>A0A918V4N8</accession>
<gene>
    <name evidence="1" type="ORF">GCM10007028_02760</name>
</gene>
<keyword evidence="2" id="KW-1185">Reference proteome</keyword>
<dbReference type="EMBL" id="BMWZ01000001">
    <property type="protein sequence ID" value="GGZ69234.1"/>
    <property type="molecule type" value="Genomic_DNA"/>
</dbReference>
<reference evidence="1" key="2">
    <citation type="submission" date="2020-09" db="EMBL/GenBank/DDBJ databases">
        <authorList>
            <person name="Sun Q."/>
            <person name="Kim S."/>
        </authorList>
    </citation>
    <scope>NUCLEOTIDE SEQUENCE</scope>
    <source>
        <strain evidence="1">KCTC 12710</strain>
    </source>
</reference>
<proteinExistence type="predicted"/>
<evidence type="ECO:0000313" key="1">
    <source>
        <dbReference type="EMBL" id="GGZ69234.1"/>
    </source>
</evidence>
<dbReference type="AlphaFoldDB" id="A0A918V4N8"/>
<name>A0A918V4N8_9FLAO</name>
<protein>
    <submittedName>
        <fullName evidence="1">Uncharacterized protein</fullName>
    </submittedName>
</protein>
<organism evidence="1 2">
    <name type="scientific">Algibacter mikhailovii</name>
    <dbReference type="NCBI Taxonomy" id="425498"/>
    <lineage>
        <taxon>Bacteria</taxon>
        <taxon>Pseudomonadati</taxon>
        <taxon>Bacteroidota</taxon>
        <taxon>Flavobacteriia</taxon>
        <taxon>Flavobacteriales</taxon>
        <taxon>Flavobacteriaceae</taxon>
        <taxon>Algibacter</taxon>
    </lineage>
</organism>
<sequence length="56" mass="6534">MVFLNCFKVILRFILRAIARIKMRMLATKNRIDAKKKGGKLVTAILFNKYVEPHIT</sequence>
<evidence type="ECO:0000313" key="2">
    <source>
        <dbReference type="Proteomes" id="UP000636004"/>
    </source>
</evidence>
<comment type="caution">
    <text evidence="1">The sequence shown here is derived from an EMBL/GenBank/DDBJ whole genome shotgun (WGS) entry which is preliminary data.</text>
</comment>
<dbReference type="Proteomes" id="UP000636004">
    <property type="component" value="Unassembled WGS sequence"/>
</dbReference>
<reference evidence="1" key="1">
    <citation type="journal article" date="2014" name="Int. J. Syst. Evol. Microbiol.">
        <title>Complete genome sequence of Corynebacterium casei LMG S-19264T (=DSM 44701T), isolated from a smear-ripened cheese.</title>
        <authorList>
            <consortium name="US DOE Joint Genome Institute (JGI-PGF)"/>
            <person name="Walter F."/>
            <person name="Albersmeier A."/>
            <person name="Kalinowski J."/>
            <person name="Ruckert C."/>
        </authorList>
    </citation>
    <scope>NUCLEOTIDE SEQUENCE</scope>
    <source>
        <strain evidence="1">KCTC 12710</strain>
    </source>
</reference>